<keyword evidence="3" id="KW-1185">Reference proteome</keyword>
<feature type="region of interest" description="Disordered" evidence="1">
    <location>
        <begin position="84"/>
        <end position="135"/>
    </location>
</feature>
<dbReference type="EMBL" id="MU004182">
    <property type="protein sequence ID" value="KAF2501122.1"/>
    <property type="molecule type" value="Genomic_DNA"/>
</dbReference>
<reference evidence="2" key="1">
    <citation type="journal article" date="2020" name="Stud. Mycol.">
        <title>101 Dothideomycetes genomes: a test case for predicting lifestyles and emergence of pathogens.</title>
        <authorList>
            <person name="Haridas S."/>
            <person name="Albert R."/>
            <person name="Binder M."/>
            <person name="Bloem J."/>
            <person name="Labutti K."/>
            <person name="Salamov A."/>
            <person name="Andreopoulos B."/>
            <person name="Baker S."/>
            <person name="Barry K."/>
            <person name="Bills G."/>
            <person name="Bluhm B."/>
            <person name="Cannon C."/>
            <person name="Castanera R."/>
            <person name="Culley D."/>
            <person name="Daum C."/>
            <person name="Ezra D."/>
            <person name="Gonzalez J."/>
            <person name="Henrissat B."/>
            <person name="Kuo A."/>
            <person name="Liang C."/>
            <person name="Lipzen A."/>
            <person name="Lutzoni F."/>
            <person name="Magnuson J."/>
            <person name="Mondo S."/>
            <person name="Nolan M."/>
            <person name="Ohm R."/>
            <person name="Pangilinan J."/>
            <person name="Park H.-J."/>
            <person name="Ramirez L."/>
            <person name="Alfaro M."/>
            <person name="Sun H."/>
            <person name="Tritt A."/>
            <person name="Yoshinaga Y."/>
            <person name="Zwiers L.-H."/>
            <person name="Turgeon B."/>
            <person name="Goodwin S."/>
            <person name="Spatafora J."/>
            <person name="Crous P."/>
            <person name="Grigoriev I."/>
        </authorList>
    </citation>
    <scope>NUCLEOTIDE SEQUENCE</scope>
    <source>
        <strain evidence="2">CBS 269.34</strain>
    </source>
</reference>
<dbReference type="AlphaFoldDB" id="A0A6A6R9Q9"/>
<sequence>MPQLEASLPLLETGDSVRVDLSHHATAADGGVVAHCRVIHTAAARSTLAAFSIWPRGVGTAESDDEVYYGIRRIFCMWRPRHVSNRGSKHRPIQGLSPINSSASALPRNRARSEIKAPQSPHTKDTPDTIVRDAADAPGAGPCALEYGNLRRAALSSAASSPFFTTFDVQRRVGEVEAEVEAEDGGRFAGLRTGDTVQPPHQYNLTAVPYRVRNWGGLRVPSAEPLLRAAWRACGGHLTGAALRELRSRSQPPHWLTAQNIQDGTQPLAMQTFRDACNHLLCITNAADLPLERHRMKPGPMRKGACS</sequence>
<organism evidence="2 3">
    <name type="scientific">Lophium mytilinum</name>
    <dbReference type="NCBI Taxonomy" id="390894"/>
    <lineage>
        <taxon>Eukaryota</taxon>
        <taxon>Fungi</taxon>
        <taxon>Dikarya</taxon>
        <taxon>Ascomycota</taxon>
        <taxon>Pezizomycotina</taxon>
        <taxon>Dothideomycetes</taxon>
        <taxon>Pleosporomycetidae</taxon>
        <taxon>Mytilinidiales</taxon>
        <taxon>Mytilinidiaceae</taxon>
        <taxon>Lophium</taxon>
    </lineage>
</organism>
<evidence type="ECO:0000313" key="2">
    <source>
        <dbReference type="EMBL" id="KAF2501122.1"/>
    </source>
</evidence>
<gene>
    <name evidence="2" type="ORF">BU16DRAFT_598978</name>
</gene>
<proteinExistence type="predicted"/>
<protein>
    <submittedName>
        <fullName evidence="2">Uncharacterized protein</fullName>
    </submittedName>
</protein>
<dbReference type="Proteomes" id="UP000799750">
    <property type="component" value="Unassembled WGS sequence"/>
</dbReference>
<evidence type="ECO:0000256" key="1">
    <source>
        <dbReference type="SAM" id="MobiDB-lite"/>
    </source>
</evidence>
<evidence type="ECO:0000313" key="3">
    <source>
        <dbReference type="Proteomes" id="UP000799750"/>
    </source>
</evidence>
<accession>A0A6A6R9Q9</accession>
<name>A0A6A6R9Q9_9PEZI</name>
<feature type="compositionally biased region" description="Basic and acidic residues" evidence="1">
    <location>
        <begin position="122"/>
        <end position="135"/>
    </location>
</feature>